<reference evidence="3" key="1">
    <citation type="submission" date="2016-10" db="EMBL/GenBank/DDBJ databases">
        <authorList>
            <person name="Varghese N."/>
            <person name="Submissions S."/>
        </authorList>
    </citation>
    <scope>NUCLEOTIDE SEQUENCE [LARGE SCALE GENOMIC DNA]</scope>
    <source>
        <strain evidence="3">DSM 45079</strain>
    </source>
</reference>
<dbReference type="Gene3D" id="3.20.20.100">
    <property type="entry name" value="NADP-dependent oxidoreductase domain"/>
    <property type="match status" value="1"/>
</dbReference>
<sequence length="325" mass="34254">MEQRRLGGSGLHVSRLGLGTMTWGRDTDQHDAREQLKAFADAGGTLVDTAASYGGGESEKLIGALLDSAVPRANVLVATKAGGRRPAGPGRVDVSRKGLLDQLDDSLDRLDLDYVDLWQVDGWSDAAPMEETLGALEHAVTSGRARYAGVSNYAGWQTAAAAVHQRAVAGPPAPLVSTQVEYSLLERGVEREVLPAAERFGLGVLAWSPLGRGVLTGKYRSGTPADSRAATTHFAPFVDKYLDGRSAKIVDAVCTAADGLDALPLEVALTWVRDRPGVASAIVGARTAGQLRDVLGSDDLELPAEIRAALDEVSAVEFGYPETRA</sequence>
<dbReference type="EMBL" id="LT629791">
    <property type="protein sequence ID" value="SDU71667.1"/>
    <property type="molecule type" value="Genomic_DNA"/>
</dbReference>
<dbReference type="PANTHER" id="PTHR43364">
    <property type="entry name" value="NADH-SPECIFIC METHYLGLYOXAL REDUCTASE-RELATED"/>
    <property type="match status" value="1"/>
</dbReference>
<dbReference type="PANTHER" id="PTHR43364:SF18">
    <property type="entry name" value="OXIDOREDUCTASE"/>
    <property type="match status" value="1"/>
</dbReference>
<keyword evidence="3" id="KW-1185">Reference proteome</keyword>
<evidence type="ECO:0000259" key="1">
    <source>
        <dbReference type="Pfam" id="PF00248"/>
    </source>
</evidence>
<dbReference type="OrthoDB" id="9768793at2"/>
<dbReference type="GO" id="GO:0005829">
    <property type="term" value="C:cytosol"/>
    <property type="evidence" value="ECO:0007669"/>
    <property type="project" value="TreeGrafter"/>
</dbReference>
<dbReference type="InterPro" id="IPR023210">
    <property type="entry name" value="NADP_OxRdtase_dom"/>
</dbReference>
<dbReference type="AlphaFoldDB" id="A0A1H2KSJ7"/>
<feature type="domain" description="NADP-dependent oxidoreductase" evidence="1">
    <location>
        <begin position="15"/>
        <end position="314"/>
    </location>
</feature>
<accession>A0A1H2KSJ7</accession>
<dbReference type="InterPro" id="IPR036812">
    <property type="entry name" value="NAD(P)_OxRdtase_dom_sf"/>
</dbReference>
<dbReference type="InterPro" id="IPR050523">
    <property type="entry name" value="AKR_Detox_Biosynth"/>
</dbReference>
<organism evidence="2 3">
    <name type="scientific">Jiangella alkaliphila</name>
    <dbReference type="NCBI Taxonomy" id="419479"/>
    <lineage>
        <taxon>Bacteria</taxon>
        <taxon>Bacillati</taxon>
        <taxon>Actinomycetota</taxon>
        <taxon>Actinomycetes</taxon>
        <taxon>Jiangellales</taxon>
        <taxon>Jiangellaceae</taxon>
        <taxon>Jiangella</taxon>
    </lineage>
</organism>
<dbReference type="RefSeq" id="WP_046768476.1">
    <property type="nucleotide sequence ID" value="NZ_KQ061226.1"/>
</dbReference>
<proteinExistence type="predicted"/>
<dbReference type="SUPFAM" id="SSF51430">
    <property type="entry name" value="NAD(P)-linked oxidoreductase"/>
    <property type="match status" value="1"/>
</dbReference>
<name>A0A1H2KSJ7_9ACTN</name>
<gene>
    <name evidence="2" type="ORF">SAMN04488563_4222</name>
</gene>
<evidence type="ECO:0000313" key="2">
    <source>
        <dbReference type="EMBL" id="SDU71667.1"/>
    </source>
</evidence>
<dbReference type="Proteomes" id="UP000182977">
    <property type="component" value="Chromosome I"/>
</dbReference>
<protein>
    <submittedName>
        <fullName evidence="2">Predicted oxidoreductase</fullName>
    </submittedName>
</protein>
<dbReference type="Pfam" id="PF00248">
    <property type="entry name" value="Aldo_ket_red"/>
    <property type="match status" value="1"/>
</dbReference>
<dbReference type="STRING" id="419479.SAMN04488563_4222"/>
<evidence type="ECO:0000313" key="3">
    <source>
        <dbReference type="Proteomes" id="UP000182977"/>
    </source>
</evidence>